<dbReference type="EMBL" id="CP036263">
    <property type="protein sequence ID" value="QDS97597.1"/>
    <property type="molecule type" value="Genomic_DNA"/>
</dbReference>
<feature type="domain" description="DUF1549" evidence="2">
    <location>
        <begin position="51"/>
        <end position="247"/>
    </location>
</feature>
<organism evidence="4 5">
    <name type="scientific">Adhaeretor mobilis</name>
    <dbReference type="NCBI Taxonomy" id="1930276"/>
    <lineage>
        <taxon>Bacteria</taxon>
        <taxon>Pseudomonadati</taxon>
        <taxon>Planctomycetota</taxon>
        <taxon>Planctomycetia</taxon>
        <taxon>Pirellulales</taxon>
        <taxon>Lacipirellulaceae</taxon>
        <taxon>Adhaeretor</taxon>
    </lineage>
</organism>
<keyword evidence="1" id="KW-0732">Signal</keyword>
<dbReference type="AlphaFoldDB" id="A0A517MS37"/>
<dbReference type="PANTHER" id="PTHR35889">
    <property type="entry name" value="CYCLOINULO-OLIGOSACCHARIDE FRUCTANOTRANSFERASE-RELATED"/>
    <property type="match status" value="1"/>
</dbReference>
<dbReference type="Proteomes" id="UP000319852">
    <property type="component" value="Chromosome"/>
</dbReference>
<accession>A0A517MS37</accession>
<dbReference type="InterPro" id="IPR022655">
    <property type="entry name" value="DUF1553"/>
</dbReference>
<dbReference type="InterPro" id="IPR011444">
    <property type="entry name" value="DUF1549"/>
</dbReference>
<sequence length="604" mass="68478" precursor="true">MQCIIALKSQPARFTFVFAVVAVLIVAAVTSDCMAADSSANSTSQNSSQLIDDLVSKGWKENGFAPSKTATDSEWCRRVYLDVLGRIPTVDELNQFLKAKRTSQRDAELVDRLLGPDYVQEYARNWTTIWTNTLIGRTGGTDRRSPTSRPGMMQYLERVLLENKPYHLMARDLITATGDARPDMDNFNGAANFLVEKLAENGVQATAKTSQIFLGMNVQCTQCHNHPFNEYQQNQFWEMNAFFRQTRRNLEQMMDDDEPKPYATLVDDNFGGEGRMMGDRRREVVLEMRHGKLVDRDGAGVHAAPTYYELRNGQVRVAYPVFVDGSSLAAKYSDQGEDYGNSGAIEQINRRKELAELVLGSEQLEQSLVNRYWAHFFGHGFTKPIDDMGPHNPPSHPELLEILARDFRDSEFDLKGLIRRLVLSKPYRLSSRMNSSNVEDDPALGRPPMFSRFYVRQMQAEQLFDSLLVATKADAQATDDEKREMMKDRWLRQFSTAFGNDEGTESTSFNGSIPQVLTLMNGDLTKKAIRTKGESFLGRIANDPQLSNADKFNYLYQAGLSRKPSKQERKICTQLLASRKGDVARTLQDVWWAVLNSNEFILIH</sequence>
<proteinExistence type="predicted"/>
<dbReference type="Pfam" id="PF07583">
    <property type="entry name" value="PSCyt2"/>
    <property type="match status" value="1"/>
</dbReference>
<evidence type="ECO:0008006" key="6">
    <source>
        <dbReference type="Google" id="ProtNLM"/>
    </source>
</evidence>
<dbReference type="PANTHER" id="PTHR35889:SF3">
    <property type="entry name" value="F-BOX DOMAIN-CONTAINING PROTEIN"/>
    <property type="match status" value="1"/>
</dbReference>
<protein>
    <recommendedName>
        <fullName evidence="6">Secreted protein containing DUF1549</fullName>
    </recommendedName>
</protein>
<evidence type="ECO:0000256" key="1">
    <source>
        <dbReference type="SAM" id="SignalP"/>
    </source>
</evidence>
<evidence type="ECO:0000313" key="4">
    <source>
        <dbReference type="EMBL" id="QDS97597.1"/>
    </source>
</evidence>
<keyword evidence="5" id="KW-1185">Reference proteome</keyword>
<feature type="chain" id="PRO_5022022678" description="Secreted protein containing DUF1549" evidence="1">
    <location>
        <begin position="36"/>
        <end position="604"/>
    </location>
</feature>
<dbReference type="Pfam" id="PF07587">
    <property type="entry name" value="PSD1"/>
    <property type="match status" value="1"/>
</dbReference>
<evidence type="ECO:0000259" key="3">
    <source>
        <dbReference type="Pfam" id="PF07587"/>
    </source>
</evidence>
<name>A0A517MS37_9BACT</name>
<dbReference type="KEGG" id="amob:HG15A2_08600"/>
<gene>
    <name evidence="4" type="ORF">HG15A2_08600</name>
</gene>
<dbReference type="RefSeq" id="WP_246117874.1">
    <property type="nucleotide sequence ID" value="NZ_CP036263.1"/>
</dbReference>
<feature type="domain" description="DUF1553" evidence="3">
    <location>
        <begin position="350"/>
        <end position="575"/>
    </location>
</feature>
<reference evidence="4 5" key="1">
    <citation type="submission" date="2019-02" db="EMBL/GenBank/DDBJ databases">
        <title>Deep-cultivation of Planctomycetes and their phenomic and genomic characterization uncovers novel biology.</title>
        <authorList>
            <person name="Wiegand S."/>
            <person name="Jogler M."/>
            <person name="Boedeker C."/>
            <person name="Pinto D."/>
            <person name="Vollmers J."/>
            <person name="Rivas-Marin E."/>
            <person name="Kohn T."/>
            <person name="Peeters S.H."/>
            <person name="Heuer A."/>
            <person name="Rast P."/>
            <person name="Oberbeckmann S."/>
            <person name="Bunk B."/>
            <person name="Jeske O."/>
            <person name="Meyerdierks A."/>
            <person name="Storesund J.E."/>
            <person name="Kallscheuer N."/>
            <person name="Luecker S."/>
            <person name="Lage O.M."/>
            <person name="Pohl T."/>
            <person name="Merkel B.J."/>
            <person name="Hornburger P."/>
            <person name="Mueller R.-W."/>
            <person name="Bruemmer F."/>
            <person name="Labrenz M."/>
            <person name="Spormann A.M."/>
            <person name="Op den Camp H."/>
            <person name="Overmann J."/>
            <person name="Amann R."/>
            <person name="Jetten M.S.M."/>
            <person name="Mascher T."/>
            <person name="Medema M.H."/>
            <person name="Devos D.P."/>
            <person name="Kaster A.-K."/>
            <person name="Ovreas L."/>
            <person name="Rohde M."/>
            <person name="Galperin M.Y."/>
            <person name="Jogler C."/>
        </authorList>
    </citation>
    <scope>NUCLEOTIDE SEQUENCE [LARGE SCALE GENOMIC DNA]</scope>
    <source>
        <strain evidence="4 5">HG15A2</strain>
    </source>
</reference>
<evidence type="ECO:0000313" key="5">
    <source>
        <dbReference type="Proteomes" id="UP000319852"/>
    </source>
</evidence>
<evidence type="ECO:0000259" key="2">
    <source>
        <dbReference type="Pfam" id="PF07583"/>
    </source>
</evidence>
<feature type="signal peptide" evidence="1">
    <location>
        <begin position="1"/>
        <end position="35"/>
    </location>
</feature>